<evidence type="ECO:0000256" key="2">
    <source>
        <dbReference type="ARBA" id="ARBA00022691"/>
    </source>
</evidence>
<name>A0A6G9A7Y1_9BRAD</name>
<keyword evidence="1 4" id="KW-0489">Methyltransferase</keyword>
<proteinExistence type="predicted"/>
<dbReference type="Gene3D" id="3.40.50.150">
    <property type="entry name" value="Vaccinia Virus protein VP39"/>
    <property type="match status" value="1"/>
</dbReference>
<dbReference type="EMBL" id="CP050066">
    <property type="protein sequence ID" value="QIP08548.1"/>
    <property type="molecule type" value="Genomic_DNA"/>
</dbReference>
<organism evidence="4 5">
    <name type="scientific">Bradyrhizobium symbiodeficiens</name>
    <dbReference type="NCBI Taxonomy" id="1404367"/>
    <lineage>
        <taxon>Bacteria</taxon>
        <taxon>Pseudomonadati</taxon>
        <taxon>Pseudomonadota</taxon>
        <taxon>Alphaproteobacteria</taxon>
        <taxon>Hyphomicrobiales</taxon>
        <taxon>Nitrobacteraceae</taxon>
        <taxon>Bradyrhizobium</taxon>
    </lineage>
</organism>
<evidence type="ECO:0000256" key="1">
    <source>
        <dbReference type="ARBA" id="ARBA00022603"/>
    </source>
</evidence>
<evidence type="ECO:0000259" key="3">
    <source>
        <dbReference type="Pfam" id="PF05175"/>
    </source>
</evidence>
<sequence>MNLVRRLEYQVVRPALRWARPAKRVVLGGITIDYKAELDGGGIEFGQDFIPFLKSRNMPVQKRIFEWCCGPAFIGFSLLGHRLCETLCLADINPKAVASCLNTVRANNLGDRVSVYLSNNLKSIPTHEKWDLIVSNPPHFIDRYDGDIRAHDPDWSIHRDFFRTVTPYLQEEGVILLQENNRGSTVASFREMIDESGLEIVFTHHDKQELTAKSEFYFIGIMKKGAHVPDWAR</sequence>
<dbReference type="Proteomes" id="UP000500895">
    <property type="component" value="Chromosome"/>
</dbReference>
<gene>
    <name evidence="4" type="ORF">HAV00_20815</name>
</gene>
<accession>A0A6G9A7Y1</accession>
<dbReference type="Pfam" id="PF05175">
    <property type="entry name" value="MTS"/>
    <property type="match status" value="1"/>
</dbReference>
<feature type="domain" description="Methyltransferase small" evidence="3">
    <location>
        <begin position="60"/>
        <end position="180"/>
    </location>
</feature>
<evidence type="ECO:0000313" key="5">
    <source>
        <dbReference type="Proteomes" id="UP000500895"/>
    </source>
</evidence>
<dbReference type="InterPro" id="IPR029063">
    <property type="entry name" value="SAM-dependent_MTases_sf"/>
</dbReference>
<dbReference type="SUPFAM" id="SSF53335">
    <property type="entry name" value="S-adenosyl-L-methionine-dependent methyltransferases"/>
    <property type="match status" value="1"/>
</dbReference>
<dbReference type="GO" id="GO:0032259">
    <property type="term" value="P:methylation"/>
    <property type="evidence" value="ECO:0007669"/>
    <property type="project" value="UniProtKB-KW"/>
</dbReference>
<keyword evidence="1 4" id="KW-0808">Transferase</keyword>
<evidence type="ECO:0000313" key="4">
    <source>
        <dbReference type="EMBL" id="QIP08548.1"/>
    </source>
</evidence>
<reference evidence="4 5" key="1">
    <citation type="journal article" date="2020" name="Int. J. Syst. Evol. Microbiol.">
        <title>Description and complete genome sequences of Bradyrhizobium symbiodeficiens sp. nov., a non-symbiotic bacterium associated with legumes native to Canada.</title>
        <authorList>
            <person name="Bromfield E.S.P."/>
            <person name="Cloutier S."/>
            <person name="Nguyen H.D.T."/>
        </authorList>
    </citation>
    <scope>NUCLEOTIDE SEQUENCE [LARGE SCALE GENOMIC DNA]</scope>
    <source>
        <strain evidence="4 5">101S1MB</strain>
    </source>
</reference>
<dbReference type="AlphaFoldDB" id="A0A6G9A7Y1"/>
<dbReference type="GO" id="GO:0008168">
    <property type="term" value="F:methyltransferase activity"/>
    <property type="evidence" value="ECO:0007669"/>
    <property type="project" value="UniProtKB-KW"/>
</dbReference>
<keyword evidence="2" id="KW-0949">S-adenosyl-L-methionine</keyword>
<dbReference type="CDD" id="cd02440">
    <property type="entry name" value="AdoMet_MTases"/>
    <property type="match status" value="1"/>
</dbReference>
<dbReference type="InterPro" id="IPR007848">
    <property type="entry name" value="Small_mtfrase_dom"/>
</dbReference>
<protein>
    <submittedName>
        <fullName evidence="4">Methyltransferase</fullName>
    </submittedName>
</protein>
<dbReference type="RefSeq" id="WP_166468636.1">
    <property type="nucleotide sequence ID" value="NZ_CP050066.2"/>
</dbReference>